<reference evidence="2" key="1">
    <citation type="submission" date="2022-01" db="EMBL/GenBank/DDBJ databases">
        <title>Genome Sequence Resource for Two Populations of Ditylenchus destructor, the Migratory Endoparasitic Phytonematode.</title>
        <authorList>
            <person name="Zhang H."/>
            <person name="Lin R."/>
            <person name="Xie B."/>
        </authorList>
    </citation>
    <scope>NUCLEOTIDE SEQUENCE</scope>
    <source>
        <strain evidence="2">BazhouSP</strain>
    </source>
</reference>
<feature type="chain" id="PRO_5042248776" evidence="1">
    <location>
        <begin position="18"/>
        <end position="462"/>
    </location>
</feature>
<evidence type="ECO:0000256" key="1">
    <source>
        <dbReference type="SAM" id="SignalP"/>
    </source>
</evidence>
<gene>
    <name evidence="2" type="ORF">DdX_00982</name>
</gene>
<keyword evidence="1" id="KW-0732">Signal</keyword>
<proteinExistence type="predicted"/>
<dbReference type="Proteomes" id="UP001201812">
    <property type="component" value="Unassembled WGS sequence"/>
</dbReference>
<accession>A0AAD4R7Q9</accession>
<comment type="caution">
    <text evidence="2">The sequence shown here is derived from an EMBL/GenBank/DDBJ whole genome shotgun (WGS) entry which is preliminary data.</text>
</comment>
<evidence type="ECO:0000313" key="3">
    <source>
        <dbReference type="Proteomes" id="UP001201812"/>
    </source>
</evidence>
<feature type="signal peptide" evidence="1">
    <location>
        <begin position="1"/>
        <end position="17"/>
    </location>
</feature>
<organism evidence="2 3">
    <name type="scientific">Ditylenchus destructor</name>
    <dbReference type="NCBI Taxonomy" id="166010"/>
    <lineage>
        <taxon>Eukaryota</taxon>
        <taxon>Metazoa</taxon>
        <taxon>Ecdysozoa</taxon>
        <taxon>Nematoda</taxon>
        <taxon>Chromadorea</taxon>
        <taxon>Rhabditida</taxon>
        <taxon>Tylenchina</taxon>
        <taxon>Tylenchomorpha</taxon>
        <taxon>Sphaerularioidea</taxon>
        <taxon>Anguinidae</taxon>
        <taxon>Anguininae</taxon>
        <taxon>Ditylenchus</taxon>
    </lineage>
</organism>
<keyword evidence="3" id="KW-1185">Reference proteome</keyword>
<dbReference type="AlphaFoldDB" id="A0AAD4R7Q9"/>
<dbReference type="EMBL" id="JAKKPZ010000001">
    <property type="protein sequence ID" value="KAI1728779.1"/>
    <property type="molecule type" value="Genomic_DNA"/>
</dbReference>
<protein>
    <submittedName>
        <fullName evidence="2">Uncharacterized protein</fullName>
    </submittedName>
</protein>
<name>A0AAD4R7Q9_9BILA</name>
<sequence>MWMFLVIVTTLLSLVCAERPFFDIRVGYVSLPSPDSGAQALLPPSRFDAPDISDLVTRIVVVHFERYDQWASMRENATTRKKYVEKFSRCTLIQKDINAPNGKPLTEDRRKLNLPLSVHLNLGAMFVKELLHDQPMSAMEFATEMKKFLRDVCYQGVHVELPYYSKMKSMDSTEYAKDMFIHDEPNSVVVFLDRLKDLAKFITQIPIQKMTRKLTLSKGITSEPEPIKGSEREVSLRVFEPDLLEEFYSKKENIYNELVKYTSFVATEGVGNLPKDEKEYANKMKTFQNDLYAPSLNYNVRENIGRIEKVLYGKSIVLIASTRVQRFKRLSALEPVLHIVDGTENKTEEFLLQPMPFALRIGTTLEEINIHYWSICQAETSAEAGDTLIDSLYKSVRIMNSKVYVFDSITERIALAKKLKLSGMGVDSFSNDDLFLLCVERLDSRVSSSPALWMKYIRDQYK</sequence>
<evidence type="ECO:0000313" key="2">
    <source>
        <dbReference type="EMBL" id="KAI1728779.1"/>
    </source>
</evidence>